<dbReference type="InParanoid" id="A0A0H2R094"/>
<sequence>MTSLLTDVDLLYIYMLPLSTLEPLLALSSLFPLLPLSPISLSPPPRGHRTLLLLSSAKSLFAQPPPPTRFSKTCRQERPRKKKKHVPLCFACRLCQAPDAPDHGSSDLHCDDDNVLLSLPPSFLLTAVRLVQMITPPSISRFLHSSLLLLIAISPIPSSAYASYVVRCRYFLGYLQLSTSSWRTSLVRTRYVRSTPAKEGG</sequence>
<evidence type="ECO:0000313" key="2">
    <source>
        <dbReference type="Proteomes" id="UP000053477"/>
    </source>
</evidence>
<name>A0A0H2R094_9AGAM</name>
<accession>A0A0H2R094</accession>
<dbReference type="AlphaFoldDB" id="A0A0H2R094"/>
<evidence type="ECO:0000313" key="1">
    <source>
        <dbReference type="EMBL" id="KLO05114.1"/>
    </source>
</evidence>
<dbReference type="Proteomes" id="UP000053477">
    <property type="component" value="Unassembled WGS sequence"/>
</dbReference>
<dbReference type="EMBL" id="KQ086361">
    <property type="protein sequence ID" value="KLO05114.1"/>
    <property type="molecule type" value="Genomic_DNA"/>
</dbReference>
<proteinExistence type="predicted"/>
<gene>
    <name evidence="1" type="ORF">SCHPADRAFT_736104</name>
</gene>
<reference evidence="1 2" key="1">
    <citation type="submission" date="2015-04" db="EMBL/GenBank/DDBJ databases">
        <title>Complete genome sequence of Schizopora paradoxa KUC8140, a cosmopolitan wood degrader in East Asia.</title>
        <authorList>
            <consortium name="DOE Joint Genome Institute"/>
            <person name="Min B."/>
            <person name="Park H."/>
            <person name="Jang Y."/>
            <person name="Kim J.-J."/>
            <person name="Kim K.H."/>
            <person name="Pangilinan J."/>
            <person name="Lipzen A."/>
            <person name="Riley R."/>
            <person name="Grigoriev I.V."/>
            <person name="Spatafora J.W."/>
            <person name="Choi I.-G."/>
        </authorList>
    </citation>
    <scope>NUCLEOTIDE SEQUENCE [LARGE SCALE GENOMIC DNA]</scope>
    <source>
        <strain evidence="1 2">KUC8140</strain>
    </source>
</reference>
<protein>
    <submittedName>
        <fullName evidence="1">Uncharacterized protein</fullName>
    </submittedName>
</protein>
<keyword evidence="2" id="KW-1185">Reference proteome</keyword>
<organism evidence="1 2">
    <name type="scientific">Schizopora paradoxa</name>
    <dbReference type="NCBI Taxonomy" id="27342"/>
    <lineage>
        <taxon>Eukaryota</taxon>
        <taxon>Fungi</taxon>
        <taxon>Dikarya</taxon>
        <taxon>Basidiomycota</taxon>
        <taxon>Agaricomycotina</taxon>
        <taxon>Agaricomycetes</taxon>
        <taxon>Hymenochaetales</taxon>
        <taxon>Schizoporaceae</taxon>
        <taxon>Schizopora</taxon>
    </lineage>
</organism>